<accession>A0ACC0KL24</accession>
<sequence>MKENKQVDIEETCKTVPCLIKCCAESRILFGVNTDAEDKYYCVNTSHLEKIHNVSNLEDYSDLEIYNKDIKREIIKTEKNISSFAILHYEDFTLCESESILSFFLPYLLERLGLAPFLGRLPPPSRPPASTQGGVIAARGRYRSLWKRLL</sequence>
<proteinExistence type="predicted"/>
<reference evidence="1 2" key="1">
    <citation type="journal article" date="2022" name="Genome Biol. Evol.">
        <title>The Spruce Budworm Genome: Reconstructing the Evolutionary History of Antifreeze Proteins.</title>
        <authorList>
            <person name="Beliveau C."/>
            <person name="Gagne P."/>
            <person name="Picq S."/>
            <person name="Vernygora O."/>
            <person name="Keeling C.I."/>
            <person name="Pinkney K."/>
            <person name="Doucet D."/>
            <person name="Wen F."/>
            <person name="Johnston J.S."/>
            <person name="Maaroufi H."/>
            <person name="Boyle B."/>
            <person name="Laroche J."/>
            <person name="Dewar K."/>
            <person name="Juretic N."/>
            <person name="Blackburn G."/>
            <person name="Nisole A."/>
            <person name="Brunet B."/>
            <person name="Brandao M."/>
            <person name="Lumley L."/>
            <person name="Duan J."/>
            <person name="Quan G."/>
            <person name="Lucarotti C.J."/>
            <person name="Roe A.D."/>
            <person name="Sperling F.A.H."/>
            <person name="Levesque R.C."/>
            <person name="Cusson M."/>
        </authorList>
    </citation>
    <scope>NUCLEOTIDE SEQUENCE [LARGE SCALE GENOMIC DNA]</scope>
    <source>
        <strain evidence="1">Glfc:IPQL:Cfum</strain>
    </source>
</reference>
<evidence type="ECO:0000313" key="1">
    <source>
        <dbReference type="EMBL" id="KAI8437003.1"/>
    </source>
</evidence>
<dbReference type="EMBL" id="CM046117">
    <property type="protein sequence ID" value="KAI8437003.1"/>
    <property type="molecule type" value="Genomic_DNA"/>
</dbReference>
<keyword evidence="2" id="KW-1185">Reference proteome</keyword>
<organism evidence="1 2">
    <name type="scientific">Choristoneura fumiferana</name>
    <name type="common">Spruce budworm moth</name>
    <name type="synonym">Archips fumiferana</name>
    <dbReference type="NCBI Taxonomy" id="7141"/>
    <lineage>
        <taxon>Eukaryota</taxon>
        <taxon>Metazoa</taxon>
        <taxon>Ecdysozoa</taxon>
        <taxon>Arthropoda</taxon>
        <taxon>Hexapoda</taxon>
        <taxon>Insecta</taxon>
        <taxon>Pterygota</taxon>
        <taxon>Neoptera</taxon>
        <taxon>Endopterygota</taxon>
        <taxon>Lepidoptera</taxon>
        <taxon>Glossata</taxon>
        <taxon>Ditrysia</taxon>
        <taxon>Tortricoidea</taxon>
        <taxon>Tortricidae</taxon>
        <taxon>Tortricinae</taxon>
        <taxon>Choristoneura</taxon>
    </lineage>
</organism>
<evidence type="ECO:0000313" key="2">
    <source>
        <dbReference type="Proteomes" id="UP001064048"/>
    </source>
</evidence>
<comment type="caution">
    <text evidence="1">The sequence shown here is derived from an EMBL/GenBank/DDBJ whole genome shotgun (WGS) entry which is preliminary data.</text>
</comment>
<name>A0ACC0KL24_CHOFU</name>
<protein>
    <submittedName>
        <fullName evidence="1">Uncharacterized protein</fullName>
    </submittedName>
</protein>
<gene>
    <name evidence="1" type="ORF">MSG28_010403</name>
</gene>
<dbReference type="Proteomes" id="UP001064048">
    <property type="component" value="Chromosome 17"/>
</dbReference>